<comment type="caution">
    <text evidence="1">The sequence shown here is derived from an EMBL/GenBank/DDBJ whole genome shotgun (WGS) entry which is preliminary data.</text>
</comment>
<dbReference type="EMBL" id="PEDL01000014">
    <property type="protein sequence ID" value="PHV70062.1"/>
    <property type="molecule type" value="Genomic_DNA"/>
</dbReference>
<organism evidence="1 2">
    <name type="scientific">Sporanaerobium hydrogeniformans</name>
    <dbReference type="NCBI Taxonomy" id="3072179"/>
    <lineage>
        <taxon>Bacteria</taxon>
        <taxon>Bacillati</taxon>
        <taxon>Bacillota</taxon>
        <taxon>Clostridia</taxon>
        <taxon>Lachnospirales</taxon>
        <taxon>Lachnospiraceae</taxon>
        <taxon>Sporanaerobium</taxon>
    </lineage>
</organism>
<name>A0AC61DAM0_9FIRM</name>
<accession>A0AC61DAM0</accession>
<evidence type="ECO:0000313" key="2">
    <source>
        <dbReference type="Proteomes" id="UP000224460"/>
    </source>
</evidence>
<evidence type="ECO:0000313" key="1">
    <source>
        <dbReference type="EMBL" id="PHV70062.1"/>
    </source>
</evidence>
<gene>
    <name evidence="1" type="ORF">CS063_12210</name>
</gene>
<sequence length="211" mass="24223">MILLLELFTLCIGLTVYILYHCFKQHLGIMTSKILYWCTLLFMSVTINGILSASYPDYFSFEYYTNSNTLWAIGGIVVGSLLLHLMSPTPLKKKKNTSSKAISSQLEDASPCSYLKEMQFETFLEVICWLAFVFTIGLEAYVTLLGHWFLSPLLLLSIKNMGCLMMMATLPLIIRQLVFYIHALRSTKNEQELTKAQLQFYQALNRKKNKL</sequence>
<keyword evidence="2" id="KW-1185">Reference proteome</keyword>
<reference evidence="1" key="1">
    <citation type="submission" date="2017-10" db="EMBL/GenBank/DDBJ databases">
        <title>Genome sequence of cellulolytic Lachnospiraceae bacterium XHS1971 isolated from hotspring sediment.</title>
        <authorList>
            <person name="Vasudevan G."/>
            <person name="Joshi A.J."/>
            <person name="Hivarkar S."/>
            <person name="Lanjekar V.B."/>
            <person name="Dhakephalkar P.K."/>
            <person name="Dagar S."/>
        </authorList>
    </citation>
    <scope>NUCLEOTIDE SEQUENCE</scope>
    <source>
        <strain evidence="1">XHS1971</strain>
    </source>
</reference>
<protein>
    <submittedName>
        <fullName evidence="1">Uncharacterized protein</fullName>
    </submittedName>
</protein>
<proteinExistence type="predicted"/>
<dbReference type="Proteomes" id="UP000224460">
    <property type="component" value="Unassembled WGS sequence"/>
</dbReference>